<keyword evidence="4" id="KW-1185">Reference proteome</keyword>
<evidence type="ECO:0000313" key="3">
    <source>
        <dbReference type="EMBL" id="MCM4076577.1"/>
    </source>
</evidence>
<dbReference type="SMART" id="SM00458">
    <property type="entry name" value="RICIN"/>
    <property type="match status" value="2"/>
</dbReference>
<name>A0ABT0XTS0_9ACTN</name>
<keyword evidence="1" id="KW-0732">Signal</keyword>
<accession>A0ABT0XTS0</accession>
<feature type="domain" description="Peptidase S1" evidence="2">
    <location>
        <begin position="29"/>
        <end position="260"/>
    </location>
</feature>
<comment type="caution">
    <text evidence="3">The sequence shown here is derived from an EMBL/GenBank/DDBJ whole genome shotgun (WGS) entry which is preliminary data.</text>
</comment>
<evidence type="ECO:0000313" key="4">
    <source>
        <dbReference type="Proteomes" id="UP001523216"/>
    </source>
</evidence>
<proteinExistence type="predicted"/>
<dbReference type="RefSeq" id="WP_251796478.1">
    <property type="nucleotide sequence ID" value="NZ_JAMQOL010000003.1"/>
</dbReference>
<dbReference type="PRINTS" id="PR00722">
    <property type="entry name" value="CHYMOTRYPSIN"/>
</dbReference>
<gene>
    <name evidence="3" type="ORF">LXN57_03240</name>
</gene>
<reference evidence="3 4" key="1">
    <citation type="submission" date="2022-06" db="EMBL/GenBank/DDBJ databases">
        <title>Actinoplanes abujensis sp. nov., isolated from Nigerian arid soil.</title>
        <authorList>
            <person name="Ding P."/>
        </authorList>
    </citation>
    <scope>NUCLEOTIDE SEQUENCE [LARGE SCALE GENOMIC DNA]</scope>
    <source>
        <strain evidence="4">TRM88002</strain>
    </source>
</reference>
<dbReference type="InterPro" id="IPR051333">
    <property type="entry name" value="CLIP_Serine_Protease"/>
</dbReference>
<dbReference type="SUPFAM" id="SSF50370">
    <property type="entry name" value="Ricin B-like lectins"/>
    <property type="match status" value="2"/>
</dbReference>
<dbReference type="PANTHER" id="PTHR24260">
    <property type="match status" value="1"/>
</dbReference>
<dbReference type="InterPro" id="IPR043504">
    <property type="entry name" value="Peptidase_S1_PA_chymotrypsin"/>
</dbReference>
<protein>
    <submittedName>
        <fullName evidence="3">RICIN domain-containing protein</fullName>
    </submittedName>
</protein>
<dbReference type="SUPFAM" id="SSF50494">
    <property type="entry name" value="Trypsin-like serine proteases"/>
    <property type="match status" value="1"/>
</dbReference>
<dbReference type="Pfam" id="PF00089">
    <property type="entry name" value="Trypsin"/>
    <property type="match status" value="1"/>
</dbReference>
<evidence type="ECO:0000256" key="1">
    <source>
        <dbReference type="SAM" id="SignalP"/>
    </source>
</evidence>
<dbReference type="PROSITE" id="PS50240">
    <property type="entry name" value="TRYPSIN_DOM"/>
    <property type="match status" value="1"/>
</dbReference>
<organism evidence="3 4">
    <name type="scientific">Paractinoplanes hotanensis</name>
    <dbReference type="NCBI Taxonomy" id="2906497"/>
    <lineage>
        <taxon>Bacteria</taxon>
        <taxon>Bacillati</taxon>
        <taxon>Actinomycetota</taxon>
        <taxon>Actinomycetes</taxon>
        <taxon>Micromonosporales</taxon>
        <taxon>Micromonosporaceae</taxon>
        <taxon>Paractinoplanes</taxon>
    </lineage>
</organism>
<dbReference type="PANTHER" id="PTHR24260:SF136">
    <property type="entry name" value="GH08193P-RELATED"/>
    <property type="match status" value="1"/>
</dbReference>
<dbReference type="Pfam" id="PF14200">
    <property type="entry name" value="RicinB_lectin_2"/>
    <property type="match status" value="2"/>
</dbReference>
<dbReference type="CDD" id="cd00161">
    <property type="entry name" value="beta-trefoil_Ricin-like"/>
    <property type="match status" value="2"/>
</dbReference>
<dbReference type="EMBL" id="JAMQOL010000003">
    <property type="protein sequence ID" value="MCM4076577.1"/>
    <property type="molecule type" value="Genomic_DNA"/>
</dbReference>
<dbReference type="InterPro" id="IPR001314">
    <property type="entry name" value="Peptidase_S1A"/>
</dbReference>
<dbReference type="Gene3D" id="2.40.10.10">
    <property type="entry name" value="Trypsin-like serine proteases"/>
    <property type="match status" value="1"/>
</dbReference>
<dbReference type="PROSITE" id="PS50231">
    <property type="entry name" value="RICIN_B_LECTIN"/>
    <property type="match status" value="2"/>
</dbReference>
<evidence type="ECO:0000259" key="2">
    <source>
        <dbReference type="PROSITE" id="PS50240"/>
    </source>
</evidence>
<dbReference type="InterPro" id="IPR000772">
    <property type="entry name" value="Ricin_B_lectin"/>
</dbReference>
<dbReference type="Proteomes" id="UP001523216">
    <property type="component" value="Unassembled WGS sequence"/>
</dbReference>
<dbReference type="InterPro" id="IPR035992">
    <property type="entry name" value="Ricin_B-like_lectins"/>
</dbReference>
<dbReference type="Gene3D" id="2.80.10.50">
    <property type="match status" value="2"/>
</dbReference>
<dbReference type="SMART" id="SM00020">
    <property type="entry name" value="Tryp_SPc"/>
    <property type="match status" value="1"/>
</dbReference>
<dbReference type="InterPro" id="IPR009003">
    <property type="entry name" value="Peptidase_S1_PA"/>
</dbReference>
<dbReference type="InterPro" id="IPR001254">
    <property type="entry name" value="Trypsin_dom"/>
</dbReference>
<feature type="signal peptide" evidence="1">
    <location>
        <begin position="1"/>
        <end position="35"/>
    </location>
</feature>
<feature type="chain" id="PRO_5047332370" evidence="1">
    <location>
        <begin position="36"/>
        <end position="547"/>
    </location>
</feature>
<sequence>MSALSAWKSVRKRKAAASALVAASVGLLVVGPSPAAEAVPAAEAYKVVSKVQFGTPGVAGSTSCSAVLVAPRWVVTAKACFRPSGQVVADGPPSKKTTALIGWPNLSQAAGGQTVSVVRVVPHPDRDVALVRLAVAVNDVAPVALATTAPAAGEVLTVAGFGRTASDWVPDRPHLGTFTVDAVAPATLALTATDSAQVGPCKGDAGGPGLRESGTTVQLVAITHAADGQGGCLGAEQDATRGGSQTRVDDLGSWFGRYLPERQVSTILNDNSNLCLAINAGSTENAARAIQWGCQGGTEQDWRLRQRPSGAYEIRNDHSGQCMAIGGSSTEEGAEVLQWPCAGDTHLEQTWAMIPDGTGYVALQNVNSKQCLAMGAASTTAGKIAIQWPCRGAGNREQQWKVTTRNVGTRLINQHSKLCASNDGVLTNGAGLVQATCNDANHAEFHLTAKAGGYAQIRNDRSGFCLAIGGGTSTEGQRSLQWTCGDNTHGEQQWTIDADPAGWTRLRNKTTGKCLDIADGSKTAGVILTQQTCSATDPGQSWQLVDN</sequence>